<keyword evidence="5" id="KW-1003">Cell membrane</keyword>
<dbReference type="EMBL" id="CP001100">
    <property type="protein sequence ID" value="ACF13607.1"/>
    <property type="molecule type" value="Genomic_DNA"/>
</dbReference>
<evidence type="ECO:0000256" key="7">
    <source>
        <dbReference type="ARBA" id="ARBA00022927"/>
    </source>
</evidence>
<keyword evidence="9" id="KW-0811">Translocation</keyword>
<keyword evidence="6 11" id="KW-0812">Transmembrane</keyword>
<name>B3QYH9_CHLT3</name>
<keyword evidence="7" id="KW-0653">Protein transport</keyword>
<evidence type="ECO:0000256" key="5">
    <source>
        <dbReference type="ARBA" id="ARBA00022475"/>
    </source>
</evidence>
<evidence type="ECO:0000256" key="4">
    <source>
        <dbReference type="ARBA" id="ARBA00022448"/>
    </source>
</evidence>
<evidence type="ECO:0000256" key="2">
    <source>
        <dbReference type="ARBA" id="ARBA00006742"/>
    </source>
</evidence>
<dbReference type="STRING" id="517418.Ctha_1143"/>
<comment type="subcellular location">
    <subcellularLocation>
        <location evidence="1">Cell membrane</location>
        <topology evidence="1">Single-pass membrane protein</topology>
    </subcellularLocation>
</comment>
<keyword evidence="10 11" id="KW-0472">Membrane</keyword>
<dbReference type="GO" id="GO:0005886">
    <property type="term" value="C:plasma membrane"/>
    <property type="evidence" value="ECO:0007669"/>
    <property type="project" value="UniProtKB-SubCell"/>
</dbReference>
<sequence>MNTLTGFFAFLLFAPPSGGEQTNPFVQLIPLALIFVVFYFFLIRPQQKKQKERESLLETIKKGDRVVTIGGIHGTVAGIDSDKKTVLVQVSDTVKLKFDKSAISSIEKTETGEKLQPND</sequence>
<evidence type="ECO:0000256" key="1">
    <source>
        <dbReference type="ARBA" id="ARBA00004162"/>
    </source>
</evidence>
<dbReference type="PANTHER" id="PTHR33909">
    <property type="entry name" value="SEC TRANSLOCON ACCESSORY COMPLEX SUBUNIT YAJC"/>
    <property type="match status" value="1"/>
</dbReference>
<evidence type="ECO:0000313" key="13">
    <source>
        <dbReference type="Proteomes" id="UP000001208"/>
    </source>
</evidence>
<dbReference type="HOGENOM" id="CLU_116157_2_0_10"/>
<keyword evidence="4" id="KW-0813">Transport</keyword>
<evidence type="ECO:0000256" key="3">
    <source>
        <dbReference type="ARBA" id="ARBA00014962"/>
    </source>
</evidence>
<evidence type="ECO:0000256" key="9">
    <source>
        <dbReference type="ARBA" id="ARBA00023010"/>
    </source>
</evidence>
<dbReference type="PRINTS" id="PR01853">
    <property type="entry name" value="YAJCTRNLCASE"/>
</dbReference>
<dbReference type="InterPro" id="IPR003849">
    <property type="entry name" value="Preprotein_translocase_YajC"/>
</dbReference>
<dbReference type="OrthoDB" id="9800132at2"/>
<dbReference type="SMART" id="SM01323">
    <property type="entry name" value="YajC"/>
    <property type="match status" value="1"/>
</dbReference>
<dbReference type="Pfam" id="PF02699">
    <property type="entry name" value="YajC"/>
    <property type="match status" value="1"/>
</dbReference>
<evidence type="ECO:0000256" key="8">
    <source>
        <dbReference type="ARBA" id="ARBA00022989"/>
    </source>
</evidence>
<evidence type="ECO:0000256" key="6">
    <source>
        <dbReference type="ARBA" id="ARBA00022692"/>
    </source>
</evidence>
<organism evidence="12 13">
    <name type="scientific">Chloroherpeton thalassium (strain ATCC 35110 / GB-78)</name>
    <dbReference type="NCBI Taxonomy" id="517418"/>
    <lineage>
        <taxon>Bacteria</taxon>
        <taxon>Pseudomonadati</taxon>
        <taxon>Chlorobiota</taxon>
        <taxon>Chlorobiia</taxon>
        <taxon>Chlorobiales</taxon>
        <taxon>Chloroherpetonaceae</taxon>
        <taxon>Chloroherpeton</taxon>
    </lineage>
</organism>
<dbReference type="NCBIfam" id="TIGR00739">
    <property type="entry name" value="yajC"/>
    <property type="match status" value="1"/>
</dbReference>
<dbReference type="PANTHER" id="PTHR33909:SF1">
    <property type="entry name" value="SEC TRANSLOCON ACCESSORY COMPLEX SUBUNIT YAJC"/>
    <property type="match status" value="1"/>
</dbReference>
<dbReference type="GO" id="GO:0015031">
    <property type="term" value="P:protein transport"/>
    <property type="evidence" value="ECO:0007669"/>
    <property type="project" value="UniProtKB-KW"/>
</dbReference>
<feature type="transmembrane region" description="Helical" evidence="11">
    <location>
        <begin position="29"/>
        <end position="45"/>
    </location>
</feature>
<comment type="similarity">
    <text evidence="2">Belongs to the YajC family.</text>
</comment>
<gene>
    <name evidence="12" type="ordered locus">Ctha_1143</name>
</gene>
<dbReference type="Proteomes" id="UP000001208">
    <property type="component" value="Chromosome"/>
</dbReference>
<accession>B3QYH9</accession>
<keyword evidence="13" id="KW-1185">Reference proteome</keyword>
<keyword evidence="8 11" id="KW-1133">Transmembrane helix</keyword>
<evidence type="ECO:0000256" key="11">
    <source>
        <dbReference type="SAM" id="Phobius"/>
    </source>
</evidence>
<dbReference type="AlphaFoldDB" id="B3QYH9"/>
<evidence type="ECO:0000256" key="10">
    <source>
        <dbReference type="ARBA" id="ARBA00023136"/>
    </source>
</evidence>
<dbReference type="RefSeq" id="WP_012499691.1">
    <property type="nucleotide sequence ID" value="NC_011026.1"/>
</dbReference>
<dbReference type="eggNOG" id="COG1862">
    <property type="taxonomic scope" value="Bacteria"/>
</dbReference>
<dbReference type="KEGG" id="cts:Ctha_1143"/>
<reference evidence="12 13" key="1">
    <citation type="submission" date="2008-06" db="EMBL/GenBank/DDBJ databases">
        <title>Complete sequence of Chloroherpeton thalassium ATCC 35110.</title>
        <authorList>
            <consortium name="US DOE Joint Genome Institute"/>
            <person name="Lucas S."/>
            <person name="Copeland A."/>
            <person name="Lapidus A."/>
            <person name="Glavina del Rio T."/>
            <person name="Dalin E."/>
            <person name="Tice H."/>
            <person name="Bruce D."/>
            <person name="Goodwin L."/>
            <person name="Pitluck S."/>
            <person name="Schmutz J."/>
            <person name="Larimer F."/>
            <person name="Land M."/>
            <person name="Hauser L."/>
            <person name="Kyrpides N."/>
            <person name="Mikhailova N."/>
            <person name="Liu Z."/>
            <person name="Li T."/>
            <person name="Zhao F."/>
            <person name="Overmann J."/>
            <person name="Bryant D.A."/>
            <person name="Richardson P."/>
        </authorList>
    </citation>
    <scope>NUCLEOTIDE SEQUENCE [LARGE SCALE GENOMIC DNA]</scope>
    <source>
        <strain evidence="13">ATCC 35110 / GB-78</strain>
    </source>
</reference>
<protein>
    <recommendedName>
        <fullName evidence="3">Sec translocon accessory complex subunit YajC</fullName>
    </recommendedName>
</protein>
<proteinExistence type="inferred from homology"/>
<evidence type="ECO:0000313" key="12">
    <source>
        <dbReference type="EMBL" id="ACF13607.1"/>
    </source>
</evidence>